<keyword evidence="1" id="KW-0663">Pyridoxal phosphate</keyword>
<dbReference type="Gene3D" id="3.90.1150.10">
    <property type="entry name" value="Aspartate Aminotransferase, domain 1"/>
    <property type="match status" value="1"/>
</dbReference>
<dbReference type="PANTHER" id="PTHR43586">
    <property type="entry name" value="CYSTEINE DESULFURASE"/>
    <property type="match status" value="1"/>
</dbReference>
<evidence type="ECO:0000313" key="3">
    <source>
        <dbReference type="EMBL" id="NYH25932.1"/>
    </source>
</evidence>
<dbReference type="Gene3D" id="3.40.640.10">
    <property type="entry name" value="Type I PLP-dependent aspartate aminotransferase-like (Major domain)"/>
    <property type="match status" value="1"/>
</dbReference>
<gene>
    <name evidence="3" type="ORF">GGD40_005503</name>
</gene>
<dbReference type="GO" id="GO:0016829">
    <property type="term" value="F:lyase activity"/>
    <property type="evidence" value="ECO:0007669"/>
    <property type="project" value="UniProtKB-KW"/>
</dbReference>
<dbReference type="InterPro" id="IPR015422">
    <property type="entry name" value="PyrdxlP-dep_Trfase_small"/>
</dbReference>
<organism evidence="3 4">
    <name type="scientific">Paraburkholderia bryophila</name>
    <dbReference type="NCBI Taxonomy" id="420952"/>
    <lineage>
        <taxon>Bacteria</taxon>
        <taxon>Pseudomonadati</taxon>
        <taxon>Pseudomonadota</taxon>
        <taxon>Betaproteobacteria</taxon>
        <taxon>Burkholderiales</taxon>
        <taxon>Burkholderiaceae</taxon>
        <taxon>Paraburkholderia</taxon>
    </lineage>
</organism>
<name>A0A7Y9WRW3_9BURK</name>
<comment type="caution">
    <text evidence="3">The sequence shown here is derived from an EMBL/GenBank/DDBJ whole genome shotgun (WGS) entry which is preliminary data.</text>
</comment>
<dbReference type="AlphaFoldDB" id="A0A7Y9WRW3"/>
<keyword evidence="4" id="KW-1185">Reference proteome</keyword>
<evidence type="ECO:0000313" key="4">
    <source>
        <dbReference type="Proteomes" id="UP000540929"/>
    </source>
</evidence>
<reference evidence="3 4" key="1">
    <citation type="submission" date="2020-07" db="EMBL/GenBank/DDBJ databases">
        <title>Exploring microbial biodiversity for novel pathways involved in the catabolism of aromatic compounds derived from lignin.</title>
        <authorList>
            <person name="Elkins J."/>
        </authorList>
    </citation>
    <scope>NUCLEOTIDE SEQUENCE [LARGE SCALE GENOMIC DNA]</scope>
    <source>
        <strain evidence="3 4">H2C3C</strain>
    </source>
</reference>
<protein>
    <submittedName>
        <fullName evidence="3">Selenocysteine lyase/cysteine desulfurase</fullName>
    </submittedName>
</protein>
<proteinExistence type="predicted"/>
<feature type="domain" description="Aminotransferase class V" evidence="2">
    <location>
        <begin position="52"/>
        <end position="407"/>
    </location>
</feature>
<dbReference type="PANTHER" id="PTHR43586:SF8">
    <property type="entry name" value="CYSTEINE DESULFURASE 1, CHLOROPLASTIC"/>
    <property type="match status" value="1"/>
</dbReference>
<evidence type="ECO:0000259" key="2">
    <source>
        <dbReference type="Pfam" id="PF00266"/>
    </source>
</evidence>
<dbReference type="EMBL" id="JACCAS010000002">
    <property type="protein sequence ID" value="NYH25932.1"/>
    <property type="molecule type" value="Genomic_DNA"/>
</dbReference>
<dbReference type="InterPro" id="IPR015421">
    <property type="entry name" value="PyrdxlP-dep_Trfase_major"/>
</dbReference>
<dbReference type="Proteomes" id="UP000540929">
    <property type="component" value="Unassembled WGS sequence"/>
</dbReference>
<dbReference type="SUPFAM" id="SSF53383">
    <property type="entry name" value="PLP-dependent transferases"/>
    <property type="match status" value="1"/>
</dbReference>
<dbReference type="Pfam" id="PF00266">
    <property type="entry name" value="Aminotran_5"/>
    <property type="match status" value="1"/>
</dbReference>
<keyword evidence="3" id="KW-0456">Lyase</keyword>
<dbReference type="InterPro" id="IPR015424">
    <property type="entry name" value="PyrdxlP-dep_Trfase"/>
</dbReference>
<accession>A0A7Y9WRW3</accession>
<dbReference type="RefSeq" id="WP_179745701.1">
    <property type="nucleotide sequence ID" value="NZ_JACCAS010000002.1"/>
</dbReference>
<evidence type="ECO:0000256" key="1">
    <source>
        <dbReference type="ARBA" id="ARBA00022898"/>
    </source>
</evidence>
<dbReference type="InterPro" id="IPR000192">
    <property type="entry name" value="Aminotrans_V_dom"/>
</dbReference>
<sequence>MSSNQGQFFSSSFMEEIKARFHWVNQDMDGCERLFFDNAGGSFRLKAASEAFTSIDALPDCPERIHERARYLQDIQTRGESDIRHILNARGGSVYLSLTASAAMFEMVRAVMENTPGTNAVTTILEHPSSFDAMKLYCERTGKQLRVAPSNPVTGGVDVDAIVSLIDADTALLSVMYASNISGAKFDIASIVEGVRAKNPDLFIIVDAVQHAPHAVIDLQKTPVDGINFAPYKFFGCRGSGIAWLSKRMAELPHHRLEAKENGVWELGSPAPAQFAVVSAIVDYVAWIGEQVSDSSDRRELFVQGMQRIESHERALLSMLLDGAEGQRGLRAIDGVKVFWDHADLTERDLIVGIGFDGLDPTAAVREYEKRGVTVYERIGTSPYSGRMLRSFNLEGAVRISPLHCHEPRDVARFLAITEELASDRKKYTRSRQPSLSACFC</sequence>